<accession>A0ABV3CL81</accession>
<dbReference type="Pfam" id="PF20554">
    <property type="entry name" value="DUF6766"/>
    <property type="match status" value="1"/>
</dbReference>
<evidence type="ECO:0000313" key="3">
    <source>
        <dbReference type="EMBL" id="MEU7075538.1"/>
    </source>
</evidence>
<name>A0ABV3CL81_9ACTN</name>
<protein>
    <submittedName>
        <fullName evidence="3">DUF6766 family protein</fullName>
    </submittedName>
</protein>
<keyword evidence="2" id="KW-0472">Membrane</keyword>
<evidence type="ECO:0000313" key="4">
    <source>
        <dbReference type="Proteomes" id="UP001551329"/>
    </source>
</evidence>
<feature type="compositionally biased region" description="Basic and acidic residues" evidence="1">
    <location>
        <begin position="94"/>
        <end position="107"/>
    </location>
</feature>
<dbReference type="PROSITE" id="PS51257">
    <property type="entry name" value="PROKAR_LIPOPROTEIN"/>
    <property type="match status" value="1"/>
</dbReference>
<dbReference type="RefSeq" id="WP_358478085.1">
    <property type="nucleotide sequence ID" value="NZ_JBEZAE010000040.1"/>
</dbReference>
<sequence>MRGLPRFLRENSLTLVFGAGFLLSLVGQALAGCAELNSVLTTASLHPVGCSEYLLTSDFLVDVTENWQSEFLQFFLYVFATVWLVQRGSPESKPLDRIGRESDEEQKTGAYAGPDSPASASAGGLRQSLYSNSLGIVMVTIFLLSWLAQSVTGRVTYNEEQLRELQEPVGWTTYVTSAEFWNRTLQNWQSELLAVASMVVLSVYLRQRGSPESKPVGAAHTSTGVEG</sequence>
<gene>
    <name evidence="3" type="ORF">AB0A88_36270</name>
</gene>
<keyword evidence="2" id="KW-0812">Transmembrane</keyword>
<evidence type="ECO:0000256" key="2">
    <source>
        <dbReference type="SAM" id="Phobius"/>
    </source>
</evidence>
<organism evidence="3 4">
    <name type="scientific">Streptomyces narbonensis</name>
    <dbReference type="NCBI Taxonomy" id="67333"/>
    <lineage>
        <taxon>Bacteria</taxon>
        <taxon>Bacillati</taxon>
        <taxon>Actinomycetota</taxon>
        <taxon>Actinomycetes</taxon>
        <taxon>Kitasatosporales</taxon>
        <taxon>Streptomycetaceae</taxon>
        <taxon>Streptomyces</taxon>
    </lineage>
</organism>
<dbReference type="InterPro" id="IPR046657">
    <property type="entry name" value="DUF6766"/>
</dbReference>
<feature type="transmembrane region" description="Helical" evidence="2">
    <location>
        <begin position="129"/>
        <end position="148"/>
    </location>
</feature>
<proteinExistence type="predicted"/>
<feature type="region of interest" description="Disordered" evidence="1">
    <location>
        <begin position="94"/>
        <end position="123"/>
    </location>
</feature>
<dbReference type="EMBL" id="JBEZAE010000040">
    <property type="protein sequence ID" value="MEU7075538.1"/>
    <property type="molecule type" value="Genomic_DNA"/>
</dbReference>
<evidence type="ECO:0000256" key="1">
    <source>
        <dbReference type="SAM" id="MobiDB-lite"/>
    </source>
</evidence>
<dbReference type="Proteomes" id="UP001551329">
    <property type="component" value="Unassembled WGS sequence"/>
</dbReference>
<feature type="compositionally biased region" description="Low complexity" evidence="1">
    <location>
        <begin position="109"/>
        <end position="123"/>
    </location>
</feature>
<keyword evidence="4" id="KW-1185">Reference proteome</keyword>
<comment type="caution">
    <text evidence="3">The sequence shown here is derived from an EMBL/GenBank/DDBJ whole genome shotgun (WGS) entry which is preliminary data.</text>
</comment>
<reference evidence="3 4" key="1">
    <citation type="submission" date="2024-06" db="EMBL/GenBank/DDBJ databases">
        <title>The Natural Products Discovery Center: Release of the First 8490 Sequenced Strains for Exploring Actinobacteria Biosynthetic Diversity.</title>
        <authorList>
            <person name="Kalkreuter E."/>
            <person name="Kautsar S.A."/>
            <person name="Yang D."/>
            <person name="Bader C.D."/>
            <person name="Teijaro C.N."/>
            <person name="Fluegel L."/>
            <person name="Davis C.M."/>
            <person name="Simpson J.R."/>
            <person name="Lauterbach L."/>
            <person name="Steele A.D."/>
            <person name="Gui C."/>
            <person name="Meng S."/>
            <person name="Li G."/>
            <person name="Viehrig K."/>
            <person name="Ye F."/>
            <person name="Su P."/>
            <person name="Kiefer A.F."/>
            <person name="Nichols A."/>
            <person name="Cepeda A.J."/>
            <person name="Yan W."/>
            <person name="Fan B."/>
            <person name="Jiang Y."/>
            <person name="Adhikari A."/>
            <person name="Zheng C.-J."/>
            <person name="Schuster L."/>
            <person name="Cowan T.M."/>
            <person name="Smanski M.J."/>
            <person name="Chevrette M.G."/>
            <person name="De Carvalho L.P.S."/>
            <person name="Shen B."/>
        </authorList>
    </citation>
    <scope>NUCLEOTIDE SEQUENCE [LARGE SCALE GENOMIC DNA]</scope>
    <source>
        <strain evidence="3 4">NPDC045974</strain>
    </source>
</reference>
<keyword evidence="2" id="KW-1133">Transmembrane helix</keyword>